<keyword evidence="1 3" id="KW-0812">Transmembrane</keyword>
<name>A0YEL1_9GAMM</name>
<accession>A0YEL1</accession>
<keyword evidence="1" id="KW-1133">Transmembrane helix</keyword>
<sequence length="375" mass="43386">MHFNKKTVSSFVNDSHIKNEVSTLTSFRFVTAFVVFLFHCKIHFGYNFGLKVVDKFLSNGAVFMTGFFVLSGYIMCHVYLKKDFKQKSEIFNFYLKRFARIYPIYFVATIVYFIFVAPKTPYSGGDWTRIIINDLFAVQAFFPNMFQLGINGGTWSISVEAFFYFLFPLIIILFAKKPHALLLIGLALSLIITANILGESYSTRNNIKTYYSNPVMRINEFMIGISFYLLSLKGAFNGFPKILKSSSFIFLLIFGLTVLEQSEGGYHYMGLHFFLIPLFGLLIFNFHNISFGPMKNSKIINYLGRISYSFYMWQFIAIQAGKYVKSQYSIDAWYIMLIALALNIIISAISYHFIEEKFRKIVIRKVDPRINSIKS</sequence>
<feature type="transmembrane region" description="Helical" evidence="1">
    <location>
        <begin position="56"/>
        <end position="80"/>
    </location>
</feature>
<feature type="domain" description="Acyltransferase 3" evidence="2">
    <location>
        <begin position="27"/>
        <end position="351"/>
    </location>
</feature>
<dbReference type="PANTHER" id="PTHR23028">
    <property type="entry name" value="ACETYLTRANSFERASE"/>
    <property type="match status" value="1"/>
</dbReference>
<keyword evidence="3" id="KW-0808">Transferase</keyword>
<evidence type="ECO:0000256" key="1">
    <source>
        <dbReference type="SAM" id="Phobius"/>
    </source>
</evidence>
<reference evidence="3 4" key="1">
    <citation type="journal article" date="2010" name="J. Bacteriol.">
        <title>Genome sequence of the oligotrophic marine Gammaproteobacterium HTCC2143, isolated from the Oregon Coast.</title>
        <authorList>
            <person name="Oh H.M."/>
            <person name="Kang I."/>
            <person name="Ferriera S."/>
            <person name="Giovannoni S.J."/>
            <person name="Cho J.C."/>
        </authorList>
    </citation>
    <scope>NUCLEOTIDE SEQUENCE [LARGE SCALE GENOMIC DNA]</scope>
    <source>
        <strain evidence="3 4">HTCC2143</strain>
    </source>
</reference>
<dbReference type="OrthoDB" id="5706650at2"/>
<dbReference type="InterPro" id="IPR050879">
    <property type="entry name" value="Acyltransferase_3"/>
</dbReference>
<evidence type="ECO:0000259" key="2">
    <source>
        <dbReference type="Pfam" id="PF01757"/>
    </source>
</evidence>
<dbReference type="GO" id="GO:0016747">
    <property type="term" value="F:acyltransferase activity, transferring groups other than amino-acyl groups"/>
    <property type="evidence" value="ECO:0007669"/>
    <property type="project" value="InterPro"/>
</dbReference>
<feature type="transmembrane region" description="Helical" evidence="1">
    <location>
        <begin position="155"/>
        <end position="174"/>
    </location>
</feature>
<dbReference type="Pfam" id="PF01757">
    <property type="entry name" value="Acyl_transf_3"/>
    <property type="match status" value="1"/>
</dbReference>
<feature type="transmembrane region" description="Helical" evidence="1">
    <location>
        <begin position="265"/>
        <end position="287"/>
    </location>
</feature>
<dbReference type="STRING" id="247633.GP2143_02949"/>
<comment type="caution">
    <text evidence="3">The sequence shown here is derived from an EMBL/GenBank/DDBJ whole genome shotgun (WGS) entry which is preliminary data.</text>
</comment>
<dbReference type="eggNOG" id="COG1835">
    <property type="taxonomic scope" value="Bacteria"/>
</dbReference>
<dbReference type="EMBL" id="AAVT01000006">
    <property type="protein sequence ID" value="EAW30847.1"/>
    <property type="molecule type" value="Genomic_DNA"/>
</dbReference>
<feature type="transmembrane region" description="Helical" evidence="1">
    <location>
        <begin position="332"/>
        <end position="354"/>
    </location>
</feature>
<keyword evidence="4" id="KW-1185">Reference proteome</keyword>
<feature type="transmembrane region" description="Helical" evidence="1">
    <location>
        <begin position="299"/>
        <end position="320"/>
    </location>
</feature>
<evidence type="ECO:0000313" key="3">
    <source>
        <dbReference type="EMBL" id="EAW30847.1"/>
    </source>
</evidence>
<dbReference type="GO" id="GO:0016020">
    <property type="term" value="C:membrane"/>
    <property type="evidence" value="ECO:0007669"/>
    <property type="project" value="TreeGrafter"/>
</dbReference>
<keyword evidence="1" id="KW-0472">Membrane</keyword>
<protein>
    <submittedName>
        <fullName evidence="3">Putative transmembrane acyltransferase</fullName>
    </submittedName>
</protein>
<dbReference type="Proteomes" id="UP000004931">
    <property type="component" value="Unassembled WGS sequence"/>
</dbReference>
<feature type="transmembrane region" description="Helical" evidence="1">
    <location>
        <begin position="242"/>
        <end position="259"/>
    </location>
</feature>
<feature type="transmembrane region" description="Helical" evidence="1">
    <location>
        <begin position="21"/>
        <end position="44"/>
    </location>
</feature>
<proteinExistence type="predicted"/>
<organism evidence="3 4">
    <name type="scientific">marine gamma proteobacterium HTCC2143</name>
    <dbReference type="NCBI Taxonomy" id="247633"/>
    <lineage>
        <taxon>Bacteria</taxon>
        <taxon>Pseudomonadati</taxon>
        <taxon>Pseudomonadota</taxon>
        <taxon>Gammaproteobacteria</taxon>
        <taxon>Cellvibrionales</taxon>
        <taxon>Spongiibacteraceae</taxon>
        <taxon>BD1-7 clade</taxon>
    </lineage>
</organism>
<feature type="transmembrane region" description="Helical" evidence="1">
    <location>
        <begin position="181"/>
        <end position="198"/>
    </location>
</feature>
<evidence type="ECO:0000313" key="4">
    <source>
        <dbReference type="Proteomes" id="UP000004931"/>
    </source>
</evidence>
<dbReference type="GO" id="GO:0009103">
    <property type="term" value="P:lipopolysaccharide biosynthetic process"/>
    <property type="evidence" value="ECO:0007669"/>
    <property type="project" value="TreeGrafter"/>
</dbReference>
<gene>
    <name evidence="3" type="ORF">GP2143_02949</name>
</gene>
<feature type="transmembrane region" description="Helical" evidence="1">
    <location>
        <begin position="101"/>
        <end position="118"/>
    </location>
</feature>
<dbReference type="InterPro" id="IPR002656">
    <property type="entry name" value="Acyl_transf_3_dom"/>
</dbReference>
<feature type="transmembrane region" description="Helical" evidence="1">
    <location>
        <begin position="210"/>
        <end position="230"/>
    </location>
</feature>
<keyword evidence="3" id="KW-0012">Acyltransferase</keyword>
<dbReference type="PANTHER" id="PTHR23028:SF53">
    <property type="entry name" value="ACYL_TRANSF_3 DOMAIN-CONTAINING PROTEIN"/>
    <property type="match status" value="1"/>
</dbReference>
<dbReference type="AlphaFoldDB" id="A0YEL1"/>